<evidence type="ECO:0000313" key="2">
    <source>
        <dbReference type="Proteomes" id="UP000005778"/>
    </source>
</evidence>
<dbReference type="eggNOG" id="COG5464">
    <property type="taxonomic scope" value="Bacteria"/>
</dbReference>
<dbReference type="Pfam" id="PF12784">
    <property type="entry name" value="PDDEXK_2"/>
    <property type="match status" value="1"/>
</dbReference>
<reference evidence="1 2" key="2">
    <citation type="submission" date="2012-02" db="EMBL/GenBank/DDBJ databases">
        <title>Improved High-Quality Draft sequence of Desulfobacter postgatei 2ac9.</title>
        <authorList>
            <consortium name="US DOE Joint Genome Institute"/>
            <person name="Lucas S."/>
            <person name="Han J."/>
            <person name="Lapidus A."/>
            <person name="Cheng J.-F."/>
            <person name="Goodwin L."/>
            <person name="Pitluck S."/>
            <person name="Peters L."/>
            <person name="Ovchinnikova G."/>
            <person name="Held B."/>
            <person name="Detter J.C."/>
            <person name="Han C."/>
            <person name="Tapia R."/>
            <person name="Land M."/>
            <person name="Hauser L."/>
            <person name="Kyrpides N."/>
            <person name="Ivanova N."/>
            <person name="Pagani I."/>
            <person name="Orellana R."/>
            <person name="Lovley D."/>
            <person name="Woyke T."/>
        </authorList>
    </citation>
    <scope>NUCLEOTIDE SEQUENCE [LARGE SCALE GENOMIC DNA]</scope>
    <source>
        <strain evidence="1 2">2ac9</strain>
    </source>
</reference>
<name>I5B6I9_9BACT</name>
<dbReference type="STRING" id="879212.DespoDRAFT_03327"/>
<dbReference type="RefSeq" id="WP_004074942.1">
    <property type="nucleotide sequence ID" value="NZ_CM001488.1"/>
</dbReference>
<dbReference type="HOGENOM" id="CLU_057504_4_0_7"/>
<protein>
    <submittedName>
        <fullName evidence="1">Uncharacterized protein</fullName>
    </submittedName>
</protein>
<evidence type="ECO:0000313" key="1">
    <source>
        <dbReference type="EMBL" id="EIM65102.1"/>
    </source>
</evidence>
<accession>I5B6I9</accession>
<reference evidence="1 2" key="1">
    <citation type="submission" date="2011-09" db="EMBL/GenBank/DDBJ databases">
        <authorList>
            <consortium name="US DOE Joint Genome Institute (JGI-PGF)"/>
            <person name="Lucas S."/>
            <person name="Han J."/>
            <person name="Lapidus A."/>
            <person name="Cheng J.-F."/>
            <person name="Goodwin L."/>
            <person name="Pitluck S."/>
            <person name="Peters L."/>
            <person name="Land M.L."/>
            <person name="Hauser L."/>
            <person name="Orellana R."/>
            <person name="Lovley D."/>
            <person name="Woyke T.J."/>
        </authorList>
    </citation>
    <scope>NUCLEOTIDE SEQUENCE [LARGE SCALE GENOMIC DNA]</scope>
    <source>
        <strain evidence="1 2">2ac9</strain>
    </source>
</reference>
<dbReference type="PANTHER" id="PTHR41317">
    <property type="entry name" value="PD-(D_E)XK NUCLEASE FAMILY TRANSPOSASE"/>
    <property type="match status" value="1"/>
</dbReference>
<organism evidence="1 2">
    <name type="scientific">Desulfobacter postgatei 2ac9</name>
    <dbReference type="NCBI Taxonomy" id="879212"/>
    <lineage>
        <taxon>Bacteria</taxon>
        <taxon>Pseudomonadati</taxon>
        <taxon>Thermodesulfobacteriota</taxon>
        <taxon>Desulfobacteria</taxon>
        <taxon>Desulfobacterales</taxon>
        <taxon>Desulfobacteraceae</taxon>
        <taxon>Desulfobacter</taxon>
    </lineage>
</organism>
<dbReference type="Proteomes" id="UP000005778">
    <property type="component" value="Chromosome"/>
</dbReference>
<sequence length="182" mass="21117">MKEQPEVDCVFKALLGSEKNKNLLIHFLNAVTGLQGDETITDVVIMNPYNEREFMDDKLSIVDIKAKCQNDFKYQVEIQLAVYPALPSRIIYNWSTIYHSQLTKQQGNYIELKPVFSIWILDSPLFKDAGTYHLKFRLHDSENNISLSDHLTIHLLQLSLFDEHKNLPEDVKVECAELTPFF</sequence>
<keyword evidence="2" id="KW-1185">Reference proteome</keyword>
<dbReference type="EMBL" id="CM001488">
    <property type="protein sequence ID" value="EIM65102.1"/>
    <property type="molecule type" value="Genomic_DNA"/>
</dbReference>
<dbReference type="AlphaFoldDB" id="I5B6I9"/>
<dbReference type="InterPro" id="IPR010106">
    <property type="entry name" value="RpnA"/>
</dbReference>
<proteinExistence type="predicted"/>
<gene>
    <name evidence="1" type="ORF">DespoDRAFT_03327</name>
</gene>
<dbReference type="PANTHER" id="PTHR41317:SF1">
    <property type="entry name" value="PD-(D_E)XK NUCLEASE FAMILY TRANSPOSASE"/>
    <property type="match status" value="1"/>
</dbReference>
<dbReference type="OrthoDB" id="5566984at2"/>
<dbReference type="NCBIfam" id="TIGR01784">
    <property type="entry name" value="T_den_put_tspse"/>
    <property type="match status" value="1"/>
</dbReference>